<dbReference type="AlphaFoldDB" id="A0A482PLM1"/>
<gene>
    <name evidence="5" type="ORF">E2R62_06695</name>
</gene>
<dbReference type="Pfam" id="PF08282">
    <property type="entry name" value="Hydrolase_3"/>
    <property type="match status" value="1"/>
</dbReference>
<proteinExistence type="predicted"/>
<accession>A0A482PLM1</accession>
<dbReference type="NCBIfam" id="TIGR01484">
    <property type="entry name" value="HAD-SF-IIB"/>
    <property type="match status" value="1"/>
</dbReference>
<reference evidence="5" key="1">
    <citation type="submission" date="2019-03" db="EMBL/GenBank/DDBJ databases">
        <title>Complete genome sequence of enteropathogenic Citrobacter rodentium strain DBS100.</title>
        <authorList>
            <person name="Popov G."/>
            <person name="Fiebig A."/>
            <person name="Shideler S."/>
            <person name="Coombes B."/>
            <person name="Savchenko A."/>
        </authorList>
    </citation>
    <scope>NUCLEOTIDE SEQUENCE</scope>
    <source>
        <strain evidence="5">DBS100</strain>
    </source>
</reference>
<dbReference type="RefSeq" id="WP_012906246.1">
    <property type="nucleotide sequence ID" value="NZ_CAJTBI010000033.1"/>
</dbReference>
<dbReference type="SFLD" id="SFLDS00003">
    <property type="entry name" value="Haloacid_Dehalogenase"/>
    <property type="match status" value="1"/>
</dbReference>
<keyword evidence="3" id="KW-0460">Magnesium</keyword>
<evidence type="ECO:0000256" key="3">
    <source>
        <dbReference type="ARBA" id="ARBA00022842"/>
    </source>
</evidence>
<dbReference type="GO" id="GO:0005829">
    <property type="term" value="C:cytosol"/>
    <property type="evidence" value="ECO:0007669"/>
    <property type="project" value="TreeGrafter"/>
</dbReference>
<dbReference type="NCBIfam" id="NF002976">
    <property type="entry name" value="PRK03669.1"/>
    <property type="match status" value="1"/>
</dbReference>
<dbReference type="Gene3D" id="3.40.50.1000">
    <property type="entry name" value="HAD superfamily/HAD-like"/>
    <property type="match status" value="1"/>
</dbReference>
<dbReference type="GO" id="GO:0000287">
    <property type="term" value="F:magnesium ion binding"/>
    <property type="evidence" value="ECO:0007669"/>
    <property type="project" value="TreeGrafter"/>
</dbReference>
<dbReference type="InterPro" id="IPR006381">
    <property type="entry name" value="HAD-SF-IIB-MPGP"/>
</dbReference>
<dbReference type="InterPro" id="IPR036412">
    <property type="entry name" value="HAD-like_sf"/>
</dbReference>
<protein>
    <submittedName>
        <fullName evidence="5">Mannosyl-3-phosphoglycerate phosphatase-related protein</fullName>
        <ecNumber evidence="5">3.1.3.70</ecNumber>
    </submittedName>
</protein>
<dbReference type="Gene3D" id="3.30.980.20">
    <property type="entry name" value="Putative mannosyl-3-phosphoglycerate phosphatase, domain 2"/>
    <property type="match status" value="1"/>
</dbReference>
<dbReference type="EC" id="3.1.3.70" evidence="5"/>
<evidence type="ECO:0000256" key="2">
    <source>
        <dbReference type="ARBA" id="ARBA00022801"/>
    </source>
</evidence>
<dbReference type="CDD" id="cd07507">
    <property type="entry name" value="HAD_Pase"/>
    <property type="match status" value="1"/>
</dbReference>
<dbReference type="PANTHER" id="PTHR10000:SF8">
    <property type="entry name" value="HAD SUPERFAMILY HYDROLASE-LIKE, TYPE 3"/>
    <property type="match status" value="1"/>
</dbReference>
<dbReference type="NCBIfam" id="TIGR01486">
    <property type="entry name" value="HAD-SF-IIB-MPGP"/>
    <property type="match status" value="1"/>
</dbReference>
<sequence length="271" mass="30099">MLSLDDPVLIFTDLDGTLLDSHTYDWQPAAGWLARLREKNIPVILCSSKTAAEMAFIQKSLGLQGLPMIAENGAVTEPDSRWQADPAFPRLSSDATHGEIRVTLNKLREHAHYKFTTFDDVDEATIGEWTGLPYAQASLARLQEASATLIWRDSDERMAEFSRQLAAQGLQFVEGARFWHVLATSAGKERAANWLIDQYQRQWGTRPICIGLGDGPNDAPLLAAMDYAVIVKGLSREGVVLPPEAAPQVYRTQHEGPEGWREALTHLFDVS</sequence>
<keyword evidence="1" id="KW-0479">Metal-binding</keyword>
<dbReference type="InterPro" id="IPR006380">
    <property type="entry name" value="SPP-like_dom"/>
</dbReference>
<dbReference type="EMBL" id="CP038008">
    <property type="protein sequence ID" value="QBY28570.1"/>
    <property type="molecule type" value="Genomic_DNA"/>
</dbReference>
<dbReference type="InterPro" id="IPR006379">
    <property type="entry name" value="HAD-SF_hydro_IIB"/>
</dbReference>
<dbReference type="SFLD" id="SFLDG01142">
    <property type="entry name" value="C2.B.2:_Mannosyl-3-phosphoglyc"/>
    <property type="match status" value="1"/>
</dbReference>
<evidence type="ECO:0000259" key="4">
    <source>
        <dbReference type="Pfam" id="PF05116"/>
    </source>
</evidence>
<dbReference type="Pfam" id="PF05116">
    <property type="entry name" value="S6PP"/>
    <property type="match status" value="1"/>
</dbReference>
<evidence type="ECO:0000313" key="5">
    <source>
        <dbReference type="EMBL" id="QBY28570.1"/>
    </source>
</evidence>
<dbReference type="NCBIfam" id="TIGR02463">
    <property type="entry name" value="MPGP_rel"/>
    <property type="match status" value="1"/>
</dbReference>
<name>A0A482PLM1_CITRO</name>
<dbReference type="OMA" id="KGNRMSH"/>
<dbReference type="PANTHER" id="PTHR10000">
    <property type="entry name" value="PHOSPHOSERINE PHOSPHATASE"/>
    <property type="match status" value="1"/>
</dbReference>
<dbReference type="SFLD" id="SFLDG01140">
    <property type="entry name" value="C2.B:_Phosphomannomutase_and_P"/>
    <property type="match status" value="1"/>
</dbReference>
<feature type="domain" description="Sucrose phosphatase-like" evidence="4">
    <location>
        <begin position="164"/>
        <end position="266"/>
    </location>
</feature>
<dbReference type="SUPFAM" id="SSF56784">
    <property type="entry name" value="HAD-like"/>
    <property type="match status" value="1"/>
</dbReference>
<dbReference type="InterPro" id="IPR023214">
    <property type="entry name" value="HAD_sf"/>
</dbReference>
<dbReference type="GO" id="GO:0050531">
    <property type="term" value="F:mannosyl-3-phosphoglycerate phosphatase activity"/>
    <property type="evidence" value="ECO:0007669"/>
    <property type="project" value="UniProtKB-EC"/>
</dbReference>
<organism evidence="5">
    <name type="scientific">Citrobacter rodentium</name>
    <dbReference type="NCBI Taxonomy" id="67825"/>
    <lineage>
        <taxon>Bacteria</taxon>
        <taxon>Pseudomonadati</taxon>
        <taxon>Pseudomonadota</taxon>
        <taxon>Gammaproteobacteria</taxon>
        <taxon>Enterobacterales</taxon>
        <taxon>Enterobacteriaceae</taxon>
        <taxon>Citrobacter</taxon>
    </lineage>
</organism>
<dbReference type="GO" id="GO:0051479">
    <property type="term" value="P:mannosylglycerate biosynthetic process"/>
    <property type="evidence" value="ECO:0007669"/>
    <property type="project" value="InterPro"/>
</dbReference>
<keyword evidence="2 5" id="KW-0378">Hydrolase</keyword>
<evidence type="ECO:0000256" key="1">
    <source>
        <dbReference type="ARBA" id="ARBA00022723"/>
    </source>
</evidence>